<dbReference type="Pfam" id="PF05046">
    <property type="entry name" value="Img2"/>
    <property type="match status" value="1"/>
</dbReference>
<comment type="caution">
    <text evidence="8">The sequence shown here is derived from an EMBL/GenBank/DDBJ whole genome shotgun (WGS) entry which is preliminary data.</text>
</comment>
<dbReference type="Gene3D" id="3.30.780.10">
    <property type="entry name" value="SUI1-like domain"/>
    <property type="match status" value="1"/>
</dbReference>
<evidence type="ECO:0000256" key="7">
    <source>
        <dbReference type="SAM" id="MobiDB-lite"/>
    </source>
</evidence>
<keyword evidence="3" id="KW-0689">Ribosomal protein</keyword>
<dbReference type="STRING" id="1037660.A0A066VHA1"/>
<dbReference type="GO" id="GO:0003735">
    <property type="term" value="F:structural constituent of ribosome"/>
    <property type="evidence" value="ECO:0007669"/>
    <property type="project" value="InterPro"/>
</dbReference>
<dbReference type="GO" id="GO:0006412">
    <property type="term" value="P:translation"/>
    <property type="evidence" value="ECO:0007669"/>
    <property type="project" value="InterPro"/>
</dbReference>
<keyword evidence="4" id="KW-0496">Mitochondrion</keyword>
<dbReference type="AlphaFoldDB" id="A0A066VHA1"/>
<comment type="subcellular location">
    <subcellularLocation>
        <location evidence="1">Mitochondrion</location>
    </subcellularLocation>
</comment>
<evidence type="ECO:0000256" key="2">
    <source>
        <dbReference type="ARBA" id="ARBA00005677"/>
    </source>
</evidence>
<accession>A0A066VHA1</accession>
<dbReference type="InterPro" id="IPR007740">
    <property type="entry name" value="Ribosomal_mL49"/>
</dbReference>
<dbReference type="EMBL" id="JMSN01000127">
    <property type="protein sequence ID" value="KDN37945.1"/>
    <property type="molecule type" value="Genomic_DNA"/>
</dbReference>
<dbReference type="PANTHER" id="PTHR13477">
    <property type="entry name" value="MITOCHONDRIAL 39S RIBOSOMAL PROTEIN L49"/>
    <property type="match status" value="1"/>
</dbReference>
<name>A0A066VHA1_TILAU</name>
<proteinExistence type="inferred from homology"/>
<dbReference type="GeneID" id="25265322"/>
<dbReference type="Proteomes" id="UP000027361">
    <property type="component" value="Unassembled WGS sequence"/>
</dbReference>
<dbReference type="RefSeq" id="XP_013240547.1">
    <property type="nucleotide sequence ID" value="XM_013385093.1"/>
</dbReference>
<dbReference type="GO" id="GO:0005762">
    <property type="term" value="C:mitochondrial large ribosomal subunit"/>
    <property type="evidence" value="ECO:0007669"/>
    <property type="project" value="TreeGrafter"/>
</dbReference>
<evidence type="ECO:0000256" key="5">
    <source>
        <dbReference type="ARBA" id="ARBA00023274"/>
    </source>
</evidence>
<sequence length="243" mass="25976">MSSLRAATSLLRQQILGFGAARRVLAATVSAGRCSTCDASGLRRQVIAWKPAQPYSTSPAAEQSSSPVERAPVSAGDAQSTAVPASAPGADFAAEDFSEDGNVFYPQSAQLDGSGVSPYTVERCGPSGSSLPVYTEYKNNRSRVFTIVRKVSGDVDALKRDMQLTLPTLVQAAISPKLKVRDVKPYKPRSGRKMPKYELIKAVKSSPDADALSKKGIVPTGGKIILEGKLKREVEDWLSQRGF</sequence>
<organism evidence="8 9">
    <name type="scientific">Tilletiaria anomala (strain ATCC 24038 / CBS 436.72 / UBC 951)</name>
    <dbReference type="NCBI Taxonomy" id="1037660"/>
    <lineage>
        <taxon>Eukaryota</taxon>
        <taxon>Fungi</taxon>
        <taxon>Dikarya</taxon>
        <taxon>Basidiomycota</taxon>
        <taxon>Ustilaginomycotina</taxon>
        <taxon>Exobasidiomycetes</taxon>
        <taxon>Georgefischeriales</taxon>
        <taxon>Tilletiariaceae</taxon>
        <taxon>Tilletiaria</taxon>
    </lineage>
</organism>
<feature type="compositionally biased region" description="Polar residues" evidence="7">
    <location>
        <begin position="54"/>
        <end position="67"/>
    </location>
</feature>
<dbReference type="HOGENOM" id="CLU_1143224_0_0_1"/>
<feature type="region of interest" description="Disordered" evidence="7">
    <location>
        <begin position="54"/>
        <end position="85"/>
    </location>
</feature>
<keyword evidence="9" id="KW-1185">Reference proteome</keyword>
<reference evidence="8 9" key="1">
    <citation type="submission" date="2014-05" db="EMBL/GenBank/DDBJ databases">
        <title>Draft genome sequence of a rare smut relative, Tilletiaria anomala UBC 951.</title>
        <authorList>
            <consortium name="DOE Joint Genome Institute"/>
            <person name="Toome M."/>
            <person name="Kuo A."/>
            <person name="Henrissat B."/>
            <person name="Lipzen A."/>
            <person name="Tritt A."/>
            <person name="Yoshinaga Y."/>
            <person name="Zane M."/>
            <person name="Barry K."/>
            <person name="Grigoriev I.V."/>
            <person name="Spatafora J.W."/>
            <person name="Aimea M.C."/>
        </authorList>
    </citation>
    <scope>NUCLEOTIDE SEQUENCE [LARGE SCALE GENOMIC DNA]</scope>
    <source>
        <strain evidence="8 9">UBC 951</strain>
    </source>
</reference>
<gene>
    <name evidence="8" type="ORF">K437DRAFT_259598</name>
</gene>
<dbReference type="OMA" id="MPKYELI"/>
<evidence type="ECO:0000256" key="3">
    <source>
        <dbReference type="ARBA" id="ARBA00022980"/>
    </source>
</evidence>
<comment type="similarity">
    <text evidence="2">Belongs to the mitochondrion-specific ribosomal protein mL49 family.</text>
</comment>
<keyword evidence="5" id="KW-0687">Ribonucleoprotein</keyword>
<evidence type="ECO:0000313" key="9">
    <source>
        <dbReference type="Proteomes" id="UP000027361"/>
    </source>
</evidence>
<evidence type="ECO:0000313" key="8">
    <source>
        <dbReference type="EMBL" id="KDN37945.1"/>
    </source>
</evidence>
<evidence type="ECO:0000256" key="6">
    <source>
        <dbReference type="ARBA" id="ARBA00035191"/>
    </source>
</evidence>
<evidence type="ECO:0000256" key="1">
    <source>
        <dbReference type="ARBA" id="ARBA00004173"/>
    </source>
</evidence>
<dbReference type="OrthoDB" id="19439at2759"/>
<protein>
    <recommendedName>
        <fullName evidence="6">Large ribosomal subunit protein mL49</fullName>
    </recommendedName>
</protein>
<evidence type="ECO:0000256" key="4">
    <source>
        <dbReference type="ARBA" id="ARBA00023128"/>
    </source>
</evidence>
<dbReference type="InParanoid" id="A0A066VHA1"/>
<dbReference type="PANTHER" id="PTHR13477:SF0">
    <property type="entry name" value="LARGE RIBOSOMAL SUBUNIT PROTEIN ML49"/>
    <property type="match status" value="1"/>
</dbReference>